<dbReference type="PANTHER" id="PTHR47775">
    <property type="entry name" value="BUD SITE SELECTION PROTEIN 14"/>
    <property type="match status" value="1"/>
</dbReference>
<feature type="compositionally biased region" description="Acidic residues" evidence="3">
    <location>
        <begin position="113"/>
        <end position="134"/>
    </location>
</feature>
<dbReference type="PROSITE" id="PS50002">
    <property type="entry name" value="SH3"/>
    <property type="match status" value="1"/>
</dbReference>
<sequence length="987" mass="108522">MPRPEIIRADSIDLQNSDAPSAQDHTRQPNHPGPLGEGPPAPHQADALREVAAEAAEEHAKSPRVSKEWSNNEMQHMQQYGDDEGADGRNGSSHQQDSLAVAQNGGHTGSAAEDADMADAEGDDGMDDDDDDDMMDKISSSPSIDDGGYSLPVLWPARSDSLSPRMAPPNSPYTQVCDDSSSPFLETPDHYPIRSRYVQDKDVFQAGPTKASSDHHLQGEYPNHGNDHPLDPDHTQHDEQEIPSTAKVKIQIQHDGNDYELDSHLDESSTRQAALEFDANPEDLEEEYMTIPYEEDDDCDDDFPSTDDSRFIDSGWGGECLQELEDIDFEFVYALHTFVATVEGQANATKGDTMVLLDDSNSYWWLVRVVKDSSIGYLPAEHIETPTERLARLNKHRNIDLTSTMLGDQAEKSKNPLKKAIRRRNAKTVAFAPPTYFEASDNEYSSDEDDGDADPYSQQEQQAASQENNADDDDDDDDDDDIAAVEPLKPRAELRDAKPDSLASDGTRGENGSKLSSDTARSSDEYYEGKKESKSRNGTVRNTDSFFKDDTVETRKITLTPNLLRDDSSTSTRTSAESEKLKSRPSLEKLEKDIVSDKVKDKKEKKEKKEKEKKPGMLSGLFKRKEKRSKSQDEEIDASILARSSDEIRSSPVPSKDSEDFATQEEQGPTQSQAVQRQPSKLQKAPKADTSPTIRQSPGNEQKATEAQQAPASERAPAADIVEAPTMRIVQPEGQPKPSEPLEQIREVSPELSRGNTPVASPPREQKSTGAISKILRSASSSNSEAKPVKAKKAKARVELDDFDSSGDNSPVEEIKPKQQPQRPIPGAFPDSYIATPAVEKSNAIDDRLSESPVQVSPINLNSHPPALMVDTSSQEDAPSPVSSLSPSPELIDPDDARDKKGPGSSSTSTPTWSDSHLRTFFDDDADIKDLLVVVYDKSGVVPAGPDHPITGNLFREENAKLADITNRLDGMLGDWLARKTRSRASR</sequence>
<feature type="compositionally biased region" description="Polar residues" evidence="3">
    <location>
        <begin position="852"/>
        <end position="863"/>
    </location>
</feature>
<feature type="compositionally biased region" description="Acidic residues" evidence="3">
    <location>
        <begin position="440"/>
        <end position="453"/>
    </location>
</feature>
<feature type="compositionally biased region" description="Polar residues" evidence="3">
    <location>
        <begin position="536"/>
        <end position="545"/>
    </location>
</feature>
<feature type="compositionally biased region" description="Basic and acidic residues" evidence="3">
    <location>
        <begin position="576"/>
        <end position="615"/>
    </location>
</feature>
<dbReference type="PANTHER" id="PTHR47775:SF1">
    <property type="entry name" value="BUD SITE SELECTION PROTEIN 14"/>
    <property type="match status" value="1"/>
</dbReference>
<evidence type="ECO:0000256" key="1">
    <source>
        <dbReference type="ARBA" id="ARBA00022443"/>
    </source>
</evidence>
<name>A0ABR4PI99_9HELO</name>
<feature type="compositionally biased region" description="Polar residues" evidence="3">
    <location>
        <begin position="664"/>
        <end position="681"/>
    </location>
</feature>
<reference evidence="5 6" key="1">
    <citation type="submission" date="2024-06" db="EMBL/GenBank/DDBJ databases">
        <title>Complete genome of Phlyctema vagabunda strain 19-DSS-EL-015.</title>
        <authorList>
            <person name="Fiorenzani C."/>
        </authorList>
    </citation>
    <scope>NUCLEOTIDE SEQUENCE [LARGE SCALE GENOMIC DNA]</scope>
    <source>
        <strain evidence="5 6">19-DSS-EL-015</strain>
    </source>
</reference>
<gene>
    <name evidence="5" type="ORF">PVAG01_04807</name>
</gene>
<dbReference type="SUPFAM" id="SSF50044">
    <property type="entry name" value="SH3-domain"/>
    <property type="match status" value="1"/>
</dbReference>
<evidence type="ECO:0000256" key="2">
    <source>
        <dbReference type="PROSITE-ProRule" id="PRU00192"/>
    </source>
</evidence>
<dbReference type="Gene3D" id="2.30.30.40">
    <property type="entry name" value="SH3 Domains"/>
    <property type="match status" value="1"/>
</dbReference>
<evidence type="ECO:0000256" key="3">
    <source>
        <dbReference type="SAM" id="MobiDB-lite"/>
    </source>
</evidence>
<dbReference type="InterPro" id="IPR036028">
    <property type="entry name" value="SH3-like_dom_sf"/>
</dbReference>
<feature type="compositionally biased region" description="Basic and acidic residues" evidence="3">
    <location>
        <begin position="225"/>
        <end position="240"/>
    </location>
</feature>
<feature type="compositionally biased region" description="Basic and acidic residues" evidence="3">
    <location>
        <begin position="488"/>
        <end position="499"/>
    </location>
</feature>
<comment type="caution">
    <text evidence="5">The sequence shown here is derived from an EMBL/GenBank/DDBJ whole genome shotgun (WGS) entry which is preliminary data.</text>
</comment>
<keyword evidence="6" id="KW-1185">Reference proteome</keyword>
<protein>
    <submittedName>
        <fullName evidence="5">SH3 domain-containing protein</fullName>
    </submittedName>
</protein>
<feature type="compositionally biased region" description="Basic and acidic residues" evidence="3">
    <location>
        <begin position="187"/>
        <end position="203"/>
    </location>
</feature>
<feature type="compositionally biased region" description="Low complexity" evidence="3">
    <location>
        <begin position="879"/>
        <end position="889"/>
    </location>
</feature>
<dbReference type="InterPro" id="IPR001452">
    <property type="entry name" value="SH3_domain"/>
</dbReference>
<feature type="domain" description="SH3" evidence="4">
    <location>
        <begin position="327"/>
        <end position="388"/>
    </location>
</feature>
<accession>A0ABR4PI99</accession>
<dbReference type="EMBL" id="JBFCZG010000004">
    <property type="protein sequence ID" value="KAL3423060.1"/>
    <property type="molecule type" value="Genomic_DNA"/>
</dbReference>
<feature type="region of interest" description="Disordered" evidence="3">
    <location>
        <begin position="1"/>
        <end position="240"/>
    </location>
</feature>
<feature type="compositionally biased region" description="Polar residues" evidence="3">
    <location>
        <begin position="68"/>
        <end position="78"/>
    </location>
</feature>
<evidence type="ECO:0000313" key="6">
    <source>
        <dbReference type="Proteomes" id="UP001629113"/>
    </source>
</evidence>
<evidence type="ECO:0000259" key="4">
    <source>
        <dbReference type="PROSITE" id="PS50002"/>
    </source>
</evidence>
<feature type="compositionally biased region" description="Low complexity" evidence="3">
    <location>
        <begin position="457"/>
        <end position="468"/>
    </location>
</feature>
<feature type="compositionally biased region" description="Basic and acidic residues" evidence="3">
    <location>
        <begin position="546"/>
        <end position="556"/>
    </location>
</feature>
<feature type="compositionally biased region" description="Basic and acidic residues" evidence="3">
    <location>
        <begin position="1"/>
        <end position="11"/>
    </location>
</feature>
<dbReference type="Proteomes" id="UP001629113">
    <property type="component" value="Unassembled WGS sequence"/>
</dbReference>
<feature type="compositionally biased region" description="Polar residues" evidence="3">
    <location>
        <begin position="172"/>
        <end position="184"/>
    </location>
</feature>
<dbReference type="InterPro" id="IPR053039">
    <property type="entry name" value="Polarity_Bud-Selection_Reg"/>
</dbReference>
<feature type="compositionally biased region" description="Polar residues" evidence="3">
    <location>
        <begin position="690"/>
        <end position="711"/>
    </location>
</feature>
<feature type="compositionally biased region" description="Basic and acidic residues" evidence="3">
    <location>
        <begin position="46"/>
        <end position="67"/>
    </location>
</feature>
<proteinExistence type="predicted"/>
<feature type="compositionally biased region" description="Low complexity" evidence="3">
    <location>
        <begin position="903"/>
        <end position="915"/>
    </location>
</feature>
<organism evidence="5 6">
    <name type="scientific">Phlyctema vagabunda</name>
    <dbReference type="NCBI Taxonomy" id="108571"/>
    <lineage>
        <taxon>Eukaryota</taxon>
        <taxon>Fungi</taxon>
        <taxon>Dikarya</taxon>
        <taxon>Ascomycota</taxon>
        <taxon>Pezizomycotina</taxon>
        <taxon>Leotiomycetes</taxon>
        <taxon>Helotiales</taxon>
        <taxon>Dermateaceae</taxon>
        <taxon>Phlyctema</taxon>
    </lineage>
</organism>
<feature type="compositionally biased region" description="Acidic residues" evidence="3">
    <location>
        <begin position="469"/>
        <end position="483"/>
    </location>
</feature>
<keyword evidence="1 2" id="KW-0728">SH3 domain</keyword>
<dbReference type="SMART" id="SM00326">
    <property type="entry name" value="SH3"/>
    <property type="match status" value="1"/>
</dbReference>
<evidence type="ECO:0000313" key="5">
    <source>
        <dbReference type="EMBL" id="KAL3423060.1"/>
    </source>
</evidence>
<feature type="compositionally biased region" description="Basic and acidic residues" evidence="3">
    <location>
        <begin position="521"/>
        <end position="535"/>
    </location>
</feature>
<feature type="region of interest" description="Disordered" evidence="3">
    <location>
        <begin position="432"/>
        <end position="918"/>
    </location>
</feature>